<evidence type="ECO:0000256" key="13">
    <source>
        <dbReference type="PROSITE-ProRule" id="PRU01087"/>
    </source>
</evidence>
<dbReference type="PANTHER" id="PTHR14207:SF0">
    <property type="entry name" value="3-BETA-HYDROXYSTEROID-DELTA(8),DELTA(7)-ISOMERASE"/>
    <property type="match status" value="1"/>
</dbReference>
<dbReference type="GO" id="GO:0005783">
    <property type="term" value="C:endoplasmic reticulum"/>
    <property type="evidence" value="ECO:0007669"/>
    <property type="project" value="TreeGrafter"/>
</dbReference>
<feature type="domain" description="EXPERA" evidence="15">
    <location>
        <begin position="59"/>
        <end position="205"/>
    </location>
</feature>
<name>A0A8K0T9F7_9PEZI</name>
<feature type="transmembrane region" description="Helical" evidence="14">
    <location>
        <begin position="114"/>
        <end position="140"/>
    </location>
</feature>
<protein>
    <submittedName>
        <fullName evidence="16">Emopamil-binding protein</fullName>
    </submittedName>
</protein>
<keyword evidence="12" id="KW-0413">Isomerase</keyword>
<evidence type="ECO:0000256" key="5">
    <source>
        <dbReference type="ARBA" id="ARBA00022955"/>
    </source>
</evidence>
<keyword evidence="5" id="KW-0752">Steroid biosynthesis</keyword>
<dbReference type="OrthoDB" id="58557at2759"/>
<comment type="caution">
    <text evidence="16">The sequence shown here is derived from an EMBL/GenBank/DDBJ whole genome shotgun (WGS) entry which is preliminary data.</text>
</comment>
<dbReference type="InterPro" id="IPR007905">
    <property type="entry name" value="EBP"/>
</dbReference>
<evidence type="ECO:0000256" key="6">
    <source>
        <dbReference type="ARBA" id="ARBA00022989"/>
    </source>
</evidence>
<dbReference type="InterPro" id="IPR033118">
    <property type="entry name" value="EXPERA"/>
</dbReference>
<evidence type="ECO:0000313" key="16">
    <source>
        <dbReference type="EMBL" id="KAH7349875.1"/>
    </source>
</evidence>
<evidence type="ECO:0000256" key="1">
    <source>
        <dbReference type="ARBA" id="ARBA00004141"/>
    </source>
</evidence>
<keyword evidence="17" id="KW-1185">Reference proteome</keyword>
<feature type="transmembrane region" description="Helical" evidence="14">
    <location>
        <begin position="28"/>
        <end position="52"/>
    </location>
</feature>
<feature type="transmembrane region" description="Helical" evidence="14">
    <location>
        <begin position="184"/>
        <end position="206"/>
    </location>
</feature>
<feature type="transmembrane region" description="Helical" evidence="14">
    <location>
        <begin position="147"/>
        <end position="164"/>
    </location>
</feature>
<dbReference type="GO" id="GO:0047750">
    <property type="term" value="F:cholestenol delta-isomerase activity"/>
    <property type="evidence" value="ECO:0007669"/>
    <property type="project" value="InterPro"/>
</dbReference>
<dbReference type="EMBL" id="JAGPXD010000006">
    <property type="protein sequence ID" value="KAH7349875.1"/>
    <property type="molecule type" value="Genomic_DNA"/>
</dbReference>
<evidence type="ECO:0000256" key="3">
    <source>
        <dbReference type="ARBA" id="ARBA00022516"/>
    </source>
</evidence>
<keyword evidence="7" id="KW-0756">Sterol biosynthesis</keyword>
<evidence type="ECO:0000256" key="7">
    <source>
        <dbReference type="ARBA" id="ARBA00023011"/>
    </source>
</evidence>
<reference evidence="16" key="1">
    <citation type="journal article" date="2021" name="Nat. Commun.">
        <title>Genetic determinants of endophytism in the Arabidopsis root mycobiome.</title>
        <authorList>
            <person name="Mesny F."/>
            <person name="Miyauchi S."/>
            <person name="Thiergart T."/>
            <person name="Pickel B."/>
            <person name="Atanasova L."/>
            <person name="Karlsson M."/>
            <person name="Huettel B."/>
            <person name="Barry K.W."/>
            <person name="Haridas S."/>
            <person name="Chen C."/>
            <person name="Bauer D."/>
            <person name="Andreopoulos W."/>
            <person name="Pangilinan J."/>
            <person name="LaButti K."/>
            <person name="Riley R."/>
            <person name="Lipzen A."/>
            <person name="Clum A."/>
            <person name="Drula E."/>
            <person name="Henrissat B."/>
            <person name="Kohler A."/>
            <person name="Grigoriev I.V."/>
            <person name="Martin F.M."/>
            <person name="Hacquard S."/>
        </authorList>
    </citation>
    <scope>NUCLEOTIDE SEQUENCE</scope>
    <source>
        <strain evidence="16">MPI-CAGE-AT-0016</strain>
    </source>
</reference>
<dbReference type="AlphaFoldDB" id="A0A8K0T9F7"/>
<accession>A0A8K0T9F7</accession>
<keyword evidence="8" id="KW-0443">Lipid metabolism</keyword>
<sequence length="232" mass="25846">MGDPTGTHPYYPVDASIPHYRPNESSHVVFLAAFGGIILAAVSSVWAIVRLIRPSLRAGDQLCVVWFALCGFLHCFFEGYFVYNHATLAGSQSIFGQAWKEYTLSDSRYLTSDPFMLCVEAITVAVWGPLCWAIVAAIAARSPVRHPLQIVMCVGHLYGVALYYSTSLTERAMTGTMHSRPEFLYFWVYYVGFNAPWVVVPGVLLVQSFKAGARAFAAMEREDATEEVKKKR</sequence>
<dbReference type="GO" id="GO:0000247">
    <property type="term" value="F:C-8 sterol isomerase activity"/>
    <property type="evidence" value="ECO:0007669"/>
    <property type="project" value="TreeGrafter"/>
</dbReference>
<keyword evidence="6 13" id="KW-1133">Transmembrane helix</keyword>
<gene>
    <name evidence="16" type="ORF">B0T11DRAFT_290062</name>
</gene>
<comment type="similarity">
    <text evidence="2">Belongs to the EBP family.</text>
</comment>
<evidence type="ECO:0000313" key="17">
    <source>
        <dbReference type="Proteomes" id="UP000813385"/>
    </source>
</evidence>
<evidence type="ECO:0000256" key="8">
    <source>
        <dbReference type="ARBA" id="ARBA00023098"/>
    </source>
</evidence>
<evidence type="ECO:0000256" key="14">
    <source>
        <dbReference type="SAM" id="Phobius"/>
    </source>
</evidence>
<keyword evidence="11" id="KW-0753">Steroid metabolism</keyword>
<dbReference type="GO" id="GO:0016126">
    <property type="term" value="P:sterol biosynthetic process"/>
    <property type="evidence" value="ECO:0007669"/>
    <property type="project" value="UniProtKB-KW"/>
</dbReference>
<dbReference type="GO" id="GO:0016020">
    <property type="term" value="C:membrane"/>
    <property type="evidence" value="ECO:0007669"/>
    <property type="project" value="UniProtKB-SubCell"/>
</dbReference>
<feature type="transmembrane region" description="Helical" evidence="14">
    <location>
        <begin position="64"/>
        <end position="83"/>
    </location>
</feature>
<dbReference type="PANTHER" id="PTHR14207">
    <property type="entry name" value="STEROL ISOMERASE"/>
    <property type="match status" value="1"/>
</dbReference>
<organism evidence="16 17">
    <name type="scientific">Plectosphaerella cucumerina</name>
    <dbReference type="NCBI Taxonomy" id="40658"/>
    <lineage>
        <taxon>Eukaryota</taxon>
        <taxon>Fungi</taxon>
        <taxon>Dikarya</taxon>
        <taxon>Ascomycota</taxon>
        <taxon>Pezizomycotina</taxon>
        <taxon>Sordariomycetes</taxon>
        <taxon>Hypocreomycetidae</taxon>
        <taxon>Glomerellales</taxon>
        <taxon>Plectosphaerellaceae</taxon>
        <taxon>Plectosphaerella</taxon>
    </lineage>
</organism>
<keyword evidence="4 13" id="KW-0812">Transmembrane</keyword>
<evidence type="ECO:0000256" key="9">
    <source>
        <dbReference type="ARBA" id="ARBA00023136"/>
    </source>
</evidence>
<proteinExistence type="inferred from homology"/>
<keyword evidence="10" id="KW-1207">Sterol metabolism</keyword>
<evidence type="ECO:0000256" key="10">
    <source>
        <dbReference type="ARBA" id="ARBA00023166"/>
    </source>
</evidence>
<comment type="subcellular location">
    <subcellularLocation>
        <location evidence="1">Membrane</location>
        <topology evidence="1">Multi-pass membrane protein</topology>
    </subcellularLocation>
</comment>
<dbReference type="Proteomes" id="UP000813385">
    <property type="component" value="Unassembled WGS sequence"/>
</dbReference>
<evidence type="ECO:0000256" key="2">
    <source>
        <dbReference type="ARBA" id="ARBA00008337"/>
    </source>
</evidence>
<dbReference type="PROSITE" id="PS51751">
    <property type="entry name" value="EXPERA"/>
    <property type="match status" value="1"/>
</dbReference>
<dbReference type="Pfam" id="PF05241">
    <property type="entry name" value="EBP"/>
    <property type="match status" value="1"/>
</dbReference>
<evidence type="ECO:0000256" key="12">
    <source>
        <dbReference type="ARBA" id="ARBA00023235"/>
    </source>
</evidence>
<evidence type="ECO:0000256" key="11">
    <source>
        <dbReference type="ARBA" id="ARBA00023221"/>
    </source>
</evidence>
<keyword evidence="9 13" id="KW-0472">Membrane</keyword>
<evidence type="ECO:0000256" key="4">
    <source>
        <dbReference type="ARBA" id="ARBA00022692"/>
    </source>
</evidence>
<keyword evidence="3" id="KW-0444">Lipid biosynthesis</keyword>
<evidence type="ECO:0000259" key="15">
    <source>
        <dbReference type="PROSITE" id="PS51751"/>
    </source>
</evidence>
<dbReference type="GO" id="GO:0004769">
    <property type="term" value="F:steroid Delta-isomerase activity"/>
    <property type="evidence" value="ECO:0007669"/>
    <property type="project" value="TreeGrafter"/>
</dbReference>